<dbReference type="EMBL" id="JANAVB010013600">
    <property type="protein sequence ID" value="KAJ6834938.1"/>
    <property type="molecule type" value="Genomic_DNA"/>
</dbReference>
<dbReference type="PANTHER" id="PTHR47722:SF1">
    <property type="entry name" value="F-BOX DOMAIN CONTAINING PROTEIN, EXPRESSED"/>
    <property type="match status" value="1"/>
</dbReference>
<comment type="caution">
    <text evidence="2">The sequence shown here is derived from an EMBL/GenBank/DDBJ whole genome shotgun (WGS) entry which is preliminary data.</text>
</comment>
<organism evidence="2 3">
    <name type="scientific">Iris pallida</name>
    <name type="common">Sweet iris</name>
    <dbReference type="NCBI Taxonomy" id="29817"/>
    <lineage>
        <taxon>Eukaryota</taxon>
        <taxon>Viridiplantae</taxon>
        <taxon>Streptophyta</taxon>
        <taxon>Embryophyta</taxon>
        <taxon>Tracheophyta</taxon>
        <taxon>Spermatophyta</taxon>
        <taxon>Magnoliopsida</taxon>
        <taxon>Liliopsida</taxon>
        <taxon>Asparagales</taxon>
        <taxon>Iridaceae</taxon>
        <taxon>Iridoideae</taxon>
        <taxon>Irideae</taxon>
        <taxon>Iris</taxon>
    </lineage>
</organism>
<dbReference type="InterPro" id="IPR044207">
    <property type="entry name" value="At5g39250-like"/>
</dbReference>
<evidence type="ECO:0000313" key="2">
    <source>
        <dbReference type="EMBL" id="KAJ6834938.1"/>
    </source>
</evidence>
<proteinExistence type="predicted"/>
<dbReference type="InterPro" id="IPR001810">
    <property type="entry name" value="F-box_dom"/>
</dbReference>
<dbReference type="AlphaFoldDB" id="A0AAX6H2S4"/>
<keyword evidence="3" id="KW-1185">Reference proteome</keyword>
<dbReference type="SUPFAM" id="SSF81383">
    <property type="entry name" value="F-box domain"/>
    <property type="match status" value="1"/>
</dbReference>
<feature type="domain" description="F-box" evidence="1">
    <location>
        <begin position="9"/>
        <end position="47"/>
    </location>
</feature>
<name>A0AAX6H2S4_IRIPA</name>
<dbReference type="InterPro" id="IPR036047">
    <property type="entry name" value="F-box-like_dom_sf"/>
</dbReference>
<sequence length="242" mass="27778">MESHWSHGEVLKVVFPILDGEDLCSCMSVCRQWRDTARDDYLWKRICSKRWPSICKKPPPSLSYYKLFVTVSAPRQPQPLLPAKLSFTDLDFYFDIWSDEKLIFSEAVSGSTLLTGIKNPPSGMSESLRAHFGSDDYKMMVQVEPRFTFPLIRNVSVSVIVCRKDTGQMACILNRSPFDYIDWNASKALAYDYLNFSPDHPFVSGIRAWVSLLSLSSNDDSTFDVLVLRLIFETQLSLKMRF</sequence>
<evidence type="ECO:0000259" key="1">
    <source>
        <dbReference type="Pfam" id="PF12937"/>
    </source>
</evidence>
<dbReference type="PANTHER" id="PTHR47722">
    <property type="entry name" value="EXPRESSED PROTEIN"/>
    <property type="match status" value="1"/>
</dbReference>
<gene>
    <name evidence="2" type="ORF">M6B38_123115</name>
</gene>
<dbReference type="Pfam" id="PF12937">
    <property type="entry name" value="F-box-like"/>
    <property type="match status" value="1"/>
</dbReference>
<reference evidence="2" key="2">
    <citation type="submission" date="2023-04" db="EMBL/GenBank/DDBJ databases">
        <authorList>
            <person name="Bruccoleri R.E."/>
            <person name="Oakeley E.J."/>
            <person name="Faust A.-M."/>
            <person name="Dessus-Babus S."/>
            <person name="Altorfer M."/>
            <person name="Burckhardt D."/>
            <person name="Oertli M."/>
            <person name="Naumann U."/>
            <person name="Petersen F."/>
            <person name="Wong J."/>
        </authorList>
    </citation>
    <scope>NUCLEOTIDE SEQUENCE</scope>
    <source>
        <strain evidence="2">GSM-AAB239-AS_SAM_17_03QT</strain>
        <tissue evidence="2">Leaf</tissue>
    </source>
</reference>
<reference evidence="2" key="1">
    <citation type="journal article" date="2023" name="GigaByte">
        <title>Genome assembly of the bearded iris, Iris pallida Lam.</title>
        <authorList>
            <person name="Bruccoleri R.E."/>
            <person name="Oakeley E.J."/>
            <person name="Faust A.M.E."/>
            <person name="Altorfer M."/>
            <person name="Dessus-Babus S."/>
            <person name="Burckhardt D."/>
            <person name="Oertli M."/>
            <person name="Naumann U."/>
            <person name="Petersen F."/>
            <person name="Wong J."/>
        </authorList>
    </citation>
    <scope>NUCLEOTIDE SEQUENCE</scope>
    <source>
        <strain evidence="2">GSM-AAB239-AS_SAM_17_03QT</strain>
    </source>
</reference>
<dbReference type="Proteomes" id="UP001140949">
    <property type="component" value="Unassembled WGS sequence"/>
</dbReference>
<evidence type="ECO:0000313" key="3">
    <source>
        <dbReference type="Proteomes" id="UP001140949"/>
    </source>
</evidence>
<dbReference type="Gene3D" id="1.20.1280.50">
    <property type="match status" value="1"/>
</dbReference>
<accession>A0AAX6H2S4</accession>
<protein>
    <submittedName>
        <fullName evidence="2">F-box protein isoform X1</fullName>
    </submittedName>
</protein>